<dbReference type="InterPro" id="IPR011006">
    <property type="entry name" value="CheY-like_superfamily"/>
</dbReference>
<dbReference type="PRINTS" id="PR00032">
    <property type="entry name" value="HTHARAC"/>
</dbReference>
<proteinExistence type="predicted"/>
<dbReference type="EMBL" id="CP016809">
    <property type="protein sequence ID" value="ANY73309.1"/>
    <property type="molecule type" value="Genomic_DNA"/>
</dbReference>
<dbReference type="AlphaFoldDB" id="A0A1B2E057"/>
<name>A0A1B2E057_9BACL</name>
<organism evidence="7">
    <name type="scientific">Paenibacillus ihbetae</name>
    <dbReference type="NCBI Taxonomy" id="1870820"/>
    <lineage>
        <taxon>Bacteria</taxon>
        <taxon>Bacillati</taxon>
        <taxon>Bacillota</taxon>
        <taxon>Bacilli</taxon>
        <taxon>Bacillales</taxon>
        <taxon>Paenibacillaceae</taxon>
        <taxon>Paenibacillus</taxon>
    </lineage>
</organism>
<dbReference type="InterPro" id="IPR001789">
    <property type="entry name" value="Sig_transdc_resp-reg_receiver"/>
</dbReference>
<feature type="modified residue" description="4-aspartylphosphate" evidence="4">
    <location>
        <position position="54"/>
    </location>
</feature>
<dbReference type="GO" id="GO:0043565">
    <property type="term" value="F:sequence-specific DNA binding"/>
    <property type="evidence" value="ECO:0007669"/>
    <property type="project" value="InterPro"/>
</dbReference>
<keyword evidence="3" id="KW-0804">Transcription</keyword>
<feature type="domain" description="HTH araC/xylS-type" evidence="5">
    <location>
        <begin position="414"/>
        <end position="512"/>
    </location>
</feature>
<dbReference type="InterPro" id="IPR018060">
    <property type="entry name" value="HTH_AraC"/>
</dbReference>
<dbReference type="SUPFAM" id="SSF46689">
    <property type="entry name" value="Homeodomain-like"/>
    <property type="match status" value="2"/>
</dbReference>
<dbReference type="SUPFAM" id="SSF52172">
    <property type="entry name" value="CheY-like"/>
    <property type="match status" value="1"/>
</dbReference>
<keyword evidence="2" id="KW-0238">DNA-binding</keyword>
<dbReference type="SMART" id="SM00448">
    <property type="entry name" value="REC"/>
    <property type="match status" value="1"/>
</dbReference>
<dbReference type="PANTHER" id="PTHR43280:SF28">
    <property type="entry name" value="HTH-TYPE TRANSCRIPTIONAL ACTIVATOR RHAS"/>
    <property type="match status" value="1"/>
</dbReference>
<dbReference type="PANTHER" id="PTHR43280">
    <property type="entry name" value="ARAC-FAMILY TRANSCRIPTIONAL REGULATOR"/>
    <property type="match status" value="1"/>
</dbReference>
<evidence type="ECO:0000259" key="5">
    <source>
        <dbReference type="PROSITE" id="PS01124"/>
    </source>
</evidence>
<feature type="domain" description="Response regulatory" evidence="6">
    <location>
        <begin position="2"/>
        <end position="119"/>
    </location>
</feature>
<evidence type="ECO:0000313" key="7">
    <source>
        <dbReference type="EMBL" id="ANY73309.1"/>
    </source>
</evidence>
<dbReference type="CDD" id="cd17536">
    <property type="entry name" value="REC_YesN-like"/>
    <property type="match status" value="1"/>
</dbReference>
<evidence type="ECO:0000256" key="3">
    <source>
        <dbReference type="ARBA" id="ARBA00023163"/>
    </source>
</evidence>
<evidence type="ECO:0000256" key="2">
    <source>
        <dbReference type="ARBA" id="ARBA00023125"/>
    </source>
</evidence>
<dbReference type="RefSeq" id="WP_099477776.1">
    <property type="nucleotide sequence ID" value="NZ_CP016809.1"/>
</dbReference>
<protein>
    <submittedName>
        <fullName evidence="7">AraC family transcriptional regulator</fullName>
    </submittedName>
</protein>
<evidence type="ECO:0000256" key="1">
    <source>
        <dbReference type="ARBA" id="ARBA00023015"/>
    </source>
</evidence>
<dbReference type="PROSITE" id="PS50110">
    <property type="entry name" value="RESPONSE_REGULATORY"/>
    <property type="match status" value="1"/>
</dbReference>
<dbReference type="KEGG" id="pib:BBD41_12365"/>
<reference evidence="7" key="1">
    <citation type="submission" date="2016-08" db="EMBL/GenBank/DDBJ databases">
        <title>Complete Genome Seqeunce of Paenibacillus sp. nov. IHBB 9852 from high altitute lake of Indian trans-Himalayas.</title>
        <authorList>
            <person name="Kiran S."/>
            <person name="Swarnkar M.K."/>
            <person name="Rana A."/>
            <person name="Tewari R."/>
            <person name="Gulati A."/>
        </authorList>
    </citation>
    <scope>NUCLEOTIDE SEQUENCE [LARGE SCALE GENOMIC DNA]</scope>
    <source>
        <strain evidence="7">IHBB 9852</strain>
    </source>
</reference>
<dbReference type="SMART" id="SM00342">
    <property type="entry name" value="HTH_ARAC"/>
    <property type="match status" value="1"/>
</dbReference>
<keyword evidence="1" id="KW-0805">Transcription regulation</keyword>
<dbReference type="PROSITE" id="PS01124">
    <property type="entry name" value="HTH_ARAC_FAMILY_2"/>
    <property type="match status" value="1"/>
</dbReference>
<dbReference type="GO" id="GO:0003700">
    <property type="term" value="F:DNA-binding transcription factor activity"/>
    <property type="evidence" value="ECO:0007669"/>
    <property type="project" value="InterPro"/>
</dbReference>
<accession>A0A1B2E057</accession>
<dbReference type="Gene3D" id="1.10.10.60">
    <property type="entry name" value="Homeodomain-like"/>
    <property type="match status" value="2"/>
</dbReference>
<dbReference type="PROSITE" id="PS00041">
    <property type="entry name" value="HTH_ARAC_FAMILY_1"/>
    <property type="match status" value="1"/>
</dbReference>
<dbReference type="InterPro" id="IPR009057">
    <property type="entry name" value="Homeodomain-like_sf"/>
</dbReference>
<gene>
    <name evidence="7" type="ORF">BBD41_12365</name>
</gene>
<keyword evidence="4" id="KW-0597">Phosphoprotein</keyword>
<sequence length="520" mass="58189">MKVLIVDDEVIIRNGLSTVIQWAEHGYTVLPPAASAEESLQRIPLEMPDIIFTDIRMTGASGLDLAHEVRQHYPETEIIIISGYDEFVYAQQAMREGVSDYLLKTSRPAEIIEAANQARARIEARRQHHAKGMEQEAAVNRSFLRRLLAAGSSPDEASIAELWNRYPRLRIEAGKSLLIWLLSIQAMEQGGEASRPAESSASLGSMLAEELPCAWIEWNGALLVLARTEPGVPDPVIAAVRAWETRHGCRVLAASGRPVHEASELHIALASAEEAASYGWLLGHERSIRYEDISGRKGIRTVCTQDEEAELASLLRSGQEPALYAWIGRLIERISSDPEATPGSVQAYLHSLLIYAQRWLERAAASIGHSTPLASEEPIRFGELKISPESVLTRYLGMIMKQYGEMVSATTPVQRAIAYIHEHLGQSLSLQQVARHVHMNPNYFSEMFKKETGQNYIEFVTQAKLRKAMVLLRETPAKISEIANEIGYEDIKYFNRLFKKWTGQTPSEYRANPEFCPSMD</sequence>
<evidence type="ECO:0000256" key="4">
    <source>
        <dbReference type="PROSITE-ProRule" id="PRU00169"/>
    </source>
</evidence>
<dbReference type="InterPro" id="IPR020449">
    <property type="entry name" value="Tscrpt_reg_AraC-type_HTH"/>
</dbReference>
<dbReference type="Pfam" id="PF00072">
    <property type="entry name" value="Response_reg"/>
    <property type="match status" value="1"/>
</dbReference>
<dbReference type="InterPro" id="IPR018062">
    <property type="entry name" value="HTH_AraC-typ_CS"/>
</dbReference>
<dbReference type="Gene3D" id="3.40.50.2300">
    <property type="match status" value="1"/>
</dbReference>
<dbReference type="GO" id="GO:0000160">
    <property type="term" value="P:phosphorelay signal transduction system"/>
    <property type="evidence" value="ECO:0007669"/>
    <property type="project" value="InterPro"/>
</dbReference>
<dbReference type="Pfam" id="PF12833">
    <property type="entry name" value="HTH_18"/>
    <property type="match status" value="1"/>
</dbReference>
<evidence type="ECO:0000259" key="6">
    <source>
        <dbReference type="PROSITE" id="PS50110"/>
    </source>
</evidence>